<organism evidence="4 5">
    <name type="scientific">Aerophobetes bacterium</name>
    <dbReference type="NCBI Taxonomy" id="2030807"/>
    <lineage>
        <taxon>Bacteria</taxon>
        <taxon>Candidatus Aerophobota</taxon>
    </lineage>
</organism>
<gene>
    <name evidence="4" type="ORF">COB11_08500</name>
</gene>
<evidence type="ECO:0000313" key="5">
    <source>
        <dbReference type="Proteomes" id="UP000217838"/>
    </source>
</evidence>
<accession>A0A2A4Y945</accession>
<sequence>MRTYNILICLFLLLFSSLNAQSKKLQSKIQTPAPSWMMEQIKKDLSCIKEKGFSKNDLTAVLEQFKNDPHVLFFEIVNNKVRCKRFCKTFQNASDERFFYERYAPISKALRCLASHKMLPDLCFILTLQDSISFDTAAPIMTFAKNKNAKNVIAFPDFEAVRGYHLLNREINTASSKYPFDHKIEKAFWRGASTGGVYTEANWNTFPRAIASLASRSHPDLVDAKLSDFVQIQDAIVYKHMRKKRLKGAHASKDEHIQHKYLLDIDGNSCAYSRLYWILLSNSTCLKQVTSDEQWYYAGLKPGVHYIPLKEDLSDLIDKITWAKSHPAECEQIAKNATGFAENNLGYFDVLKYIYLLLNEYAKLQKF</sequence>
<evidence type="ECO:0000259" key="3">
    <source>
        <dbReference type="SMART" id="SM00672"/>
    </source>
</evidence>
<feature type="signal peptide" evidence="2">
    <location>
        <begin position="1"/>
        <end position="20"/>
    </location>
</feature>
<name>A0A2A4Y945_UNCAE</name>
<evidence type="ECO:0000256" key="2">
    <source>
        <dbReference type="SAM" id="SignalP"/>
    </source>
</evidence>
<evidence type="ECO:0000256" key="1">
    <source>
        <dbReference type="ARBA" id="ARBA00022679"/>
    </source>
</evidence>
<proteinExistence type="predicted"/>
<dbReference type="PANTHER" id="PTHR12203:SF35">
    <property type="entry name" value="PROTEIN O-GLUCOSYLTRANSFERASE 1"/>
    <property type="match status" value="1"/>
</dbReference>
<dbReference type="SMART" id="SM00672">
    <property type="entry name" value="CAP10"/>
    <property type="match status" value="1"/>
</dbReference>
<keyword evidence="1" id="KW-0808">Transferase</keyword>
<evidence type="ECO:0000313" key="4">
    <source>
        <dbReference type="EMBL" id="PCI91358.1"/>
    </source>
</evidence>
<reference evidence="5" key="1">
    <citation type="submission" date="2017-08" db="EMBL/GenBank/DDBJ databases">
        <title>A dynamic microbial community with high functional redundancy inhabits the cold, oxic subseafloor aquifer.</title>
        <authorList>
            <person name="Tully B.J."/>
            <person name="Wheat C.G."/>
            <person name="Glazer B.T."/>
            <person name="Huber J.A."/>
        </authorList>
    </citation>
    <scope>NUCLEOTIDE SEQUENCE [LARGE SCALE GENOMIC DNA]</scope>
</reference>
<dbReference type="PANTHER" id="PTHR12203">
    <property type="entry name" value="KDEL LYS-ASP-GLU-LEU CONTAINING - RELATED"/>
    <property type="match status" value="1"/>
</dbReference>
<dbReference type="InterPro" id="IPR006598">
    <property type="entry name" value="CAP10"/>
</dbReference>
<protein>
    <recommendedName>
        <fullName evidence="3">Glycosyl transferase CAP10 domain-containing protein</fullName>
    </recommendedName>
</protein>
<dbReference type="InterPro" id="IPR051091">
    <property type="entry name" value="O-Glucosyltr/Glycosyltrsf_90"/>
</dbReference>
<keyword evidence="2" id="KW-0732">Signal</keyword>
<dbReference type="EMBL" id="NVUU01000136">
    <property type="protein sequence ID" value="PCI91358.1"/>
    <property type="molecule type" value="Genomic_DNA"/>
</dbReference>
<comment type="caution">
    <text evidence="4">The sequence shown here is derived from an EMBL/GenBank/DDBJ whole genome shotgun (WGS) entry which is preliminary data.</text>
</comment>
<feature type="chain" id="PRO_5012720650" description="Glycosyl transferase CAP10 domain-containing protein" evidence="2">
    <location>
        <begin position="21"/>
        <end position="367"/>
    </location>
</feature>
<dbReference type="AlphaFoldDB" id="A0A2A4Y945"/>
<dbReference type="Proteomes" id="UP000217838">
    <property type="component" value="Unassembled WGS sequence"/>
</dbReference>
<dbReference type="GO" id="GO:0016740">
    <property type="term" value="F:transferase activity"/>
    <property type="evidence" value="ECO:0007669"/>
    <property type="project" value="UniProtKB-KW"/>
</dbReference>
<dbReference type="Pfam" id="PF05686">
    <property type="entry name" value="Glyco_transf_90"/>
    <property type="match status" value="1"/>
</dbReference>
<feature type="domain" description="Glycosyl transferase CAP10" evidence="3">
    <location>
        <begin position="118"/>
        <end position="367"/>
    </location>
</feature>